<name>G5IY92_CROWT</name>
<dbReference type="Gene3D" id="3.40.50.1000">
    <property type="entry name" value="HAD superfamily/HAD-like"/>
    <property type="match status" value="1"/>
</dbReference>
<dbReference type="InterPro" id="IPR036412">
    <property type="entry name" value="HAD-like_sf"/>
</dbReference>
<dbReference type="NCBIfam" id="TIGR02252">
    <property type="entry name" value="DREG-2"/>
    <property type="match status" value="1"/>
</dbReference>
<dbReference type="GO" id="GO:0016787">
    <property type="term" value="F:hydrolase activity"/>
    <property type="evidence" value="ECO:0007669"/>
    <property type="project" value="UniProtKB-KW"/>
</dbReference>
<dbReference type="PANTHER" id="PTHR46191">
    <property type="match status" value="1"/>
</dbReference>
<dbReference type="RefSeq" id="WP_007303307.1">
    <property type="nucleotide sequence ID" value="NZ_AESD01000036.1"/>
</dbReference>
<comment type="caution">
    <text evidence="1">The sequence shown here is derived from an EMBL/GenBank/DDBJ whole genome shotgun (WGS) entry which is preliminary data.</text>
</comment>
<proteinExistence type="predicted"/>
<dbReference type="Pfam" id="PF00702">
    <property type="entry name" value="Hydrolase"/>
    <property type="match status" value="1"/>
</dbReference>
<dbReference type="InterPro" id="IPR044924">
    <property type="entry name" value="HAD-SF_hydro_IA_REG-2-like_cap"/>
</dbReference>
<dbReference type="InterPro" id="IPR023214">
    <property type="entry name" value="HAD_sf"/>
</dbReference>
<dbReference type="AlphaFoldDB" id="G5IY92"/>
<dbReference type="SFLD" id="SFLDG01129">
    <property type="entry name" value="C1.5:_HAD__Beta-PGM__Phosphata"/>
    <property type="match status" value="1"/>
</dbReference>
<dbReference type="CDD" id="cd16415">
    <property type="entry name" value="HAD_dREG-2_like"/>
    <property type="match status" value="1"/>
</dbReference>
<organism evidence="1 2">
    <name type="scientific">Crocosphaera watsonii WH 0003</name>
    <dbReference type="NCBI Taxonomy" id="423471"/>
    <lineage>
        <taxon>Bacteria</taxon>
        <taxon>Bacillati</taxon>
        <taxon>Cyanobacteriota</taxon>
        <taxon>Cyanophyceae</taxon>
        <taxon>Oscillatoriophycideae</taxon>
        <taxon>Chroococcales</taxon>
        <taxon>Aphanothecaceae</taxon>
        <taxon>Crocosphaera</taxon>
    </lineage>
</organism>
<dbReference type="InterPro" id="IPR011949">
    <property type="entry name" value="HAD-SF_hydro_IA_REG-2-like"/>
</dbReference>
<dbReference type="NCBIfam" id="TIGR01549">
    <property type="entry name" value="HAD-SF-IA-v1"/>
    <property type="match status" value="1"/>
</dbReference>
<dbReference type="InterPro" id="IPR006439">
    <property type="entry name" value="HAD-SF_hydro_IA"/>
</dbReference>
<dbReference type="PATRIC" id="fig|423471.3.peg.228"/>
<protein>
    <submittedName>
        <fullName evidence="1">HAD-superfamily hydrolase, subfamily IA, variant 1</fullName>
    </submittedName>
</protein>
<dbReference type="PANTHER" id="PTHR46191:SF2">
    <property type="entry name" value="HALOACID DEHALOGENASE-LIKE HYDROLASE DOMAIN-CONTAINING PROTEIN 3"/>
    <property type="match status" value="1"/>
</dbReference>
<dbReference type="EMBL" id="AESD01000036">
    <property type="protein sequence ID" value="EHJ15098.1"/>
    <property type="molecule type" value="Genomic_DNA"/>
</dbReference>
<dbReference type="InterPro" id="IPR051828">
    <property type="entry name" value="HAD-like_hydrolase_domain"/>
</dbReference>
<gene>
    <name evidence="1" type="ORF">CWATWH0003_0246</name>
</gene>
<dbReference type="SFLD" id="SFLDS00003">
    <property type="entry name" value="Haloacid_Dehalogenase"/>
    <property type="match status" value="1"/>
</dbReference>
<dbReference type="Gene3D" id="1.10.150.720">
    <property type="entry name" value="Haloacid dehalogenase-like hydrolase"/>
    <property type="match status" value="1"/>
</dbReference>
<dbReference type="GeneID" id="88764205"/>
<accession>G5IY92</accession>
<evidence type="ECO:0000313" key="2">
    <source>
        <dbReference type="Proteomes" id="UP000003477"/>
    </source>
</evidence>
<keyword evidence="1" id="KW-0378">Hydrolase</keyword>
<dbReference type="SUPFAM" id="SSF56784">
    <property type="entry name" value="HAD-like"/>
    <property type="match status" value="1"/>
</dbReference>
<evidence type="ECO:0000313" key="1">
    <source>
        <dbReference type="EMBL" id="EHJ15098.1"/>
    </source>
</evidence>
<dbReference type="Proteomes" id="UP000003477">
    <property type="component" value="Unassembled WGS sequence"/>
</dbReference>
<sequence length="233" mass="26958">MKQPKVIFLDAVGTLFGVKGSVGEVYRYLAAEVGVECDASLLEKVFYQQFKKAPPLAFQGVDIMMVPDLEYQWWYRVAYDTYTEANVIDQFSDFDGFFRQLYDYFATPHPWFLYTDVFPALQHWQKQGITLGIISNFDSRIYEVLDIFGLTNFFQTITISSTTGKAKPDSHIFIKALEKHNCKPEETWHIGDSRKEDYDGAKSVGINPFLLERNEEVSRSDYTIIDSMERLTL</sequence>
<reference evidence="1 2" key="1">
    <citation type="journal article" date="2011" name="Front. Microbiol.">
        <title>Two Strains of Crocosphaera watsonii with Highly Conserved Genomes are Distinguished by Strain-Specific Features.</title>
        <authorList>
            <person name="Bench S.R."/>
            <person name="Ilikchyan I.N."/>
            <person name="Tripp H.J."/>
            <person name="Zehr J.P."/>
        </authorList>
    </citation>
    <scope>NUCLEOTIDE SEQUENCE [LARGE SCALE GENOMIC DNA]</scope>
    <source>
        <strain evidence="1 2">WH 0003</strain>
    </source>
</reference>